<evidence type="ECO:0000256" key="1">
    <source>
        <dbReference type="SAM" id="Coils"/>
    </source>
</evidence>
<evidence type="ECO:0000313" key="2">
    <source>
        <dbReference type="EMBL" id="EDV40446.1"/>
    </source>
</evidence>
<dbReference type="OMA" id="VNINTMN"/>
<sequence>MELLPEEYCQKPIMEQQAMRSTRRRHEHDPVVAAHVVVATTAGKPKQPKPESKKLRKKLVEFEQENQSLAQTIQEKNQEINALKKSVDSLNDVLNSVPIDELRCNSSIASTKILELSKKNRQMRAELEQTKNRLGKKELQLEKLERDVRGYEEKLQANQELLKKGTSADELQAKITSMQQKLFETRNKNTELQNQLKLAQKCLQHEIGETCNINILANNLNQANWRGRAQQILALNQKVQELKDRLMCFEERAADRAEYAPVPIGTDLDLVPGSARSGTHHGHAATLGAGDGGGSGAASFDRFTPGVRKSEILHRAKVEALEKEIVNLQAQMEEQRSKMLALKVRNKTLNDEMVKYKLKFNELEEQTDYNGVNMNTMNDRLTRQRQQYETRLDDMRAEMIRIAEERDISRRQMEELSGMHLELESVVKQKDVALESLQEMVKKLEMDLRALSGGFLFSCREFRKEEFVGILDALEVEKNHLMLLTKSLGERLEVERTKNEGAQDQIAKLKTRISRLEAKIRELEKELDVQSDKKKRTQRMADYASSLSRTSLNGSISSFSFENQSQYQSNATLNSAVGGEPKMEDLKNQLELAQEKITMLTEKLDYITEEKRADSKLFEETISNSKAVILETILGARQVGTSSSSATTVPETSDSN</sequence>
<evidence type="ECO:0000313" key="3">
    <source>
        <dbReference type="Proteomes" id="UP000007801"/>
    </source>
</evidence>
<proteinExistence type="predicted"/>
<dbReference type="GO" id="GO:0034451">
    <property type="term" value="C:centriolar satellite"/>
    <property type="evidence" value="ECO:0007669"/>
    <property type="project" value="TreeGrafter"/>
</dbReference>
<dbReference type="InParanoid" id="B3M4F2"/>
<dbReference type="GO" id="GO:0031122">
    <property type="term" value="P:cytoplasmic microtubule organization"/>
    <property type="evidence" value="ECO:0007669"/>
    <property type="project" value="TreeGrafter"/>
</dbReference>
<organism evidence="2 3">
    <name type="scientific">Drosophila ananassae</name>
    <name type="common">Fruit fly</name>
    <dbReference type="NCBI Taxonomy" id="7217"/>
    <lineage>
        <taxon>Eukaryota</taxon>
        <taxon>Metazoa</taxon>
        <taxon>Ecdysozoa</taxon>
        <taxon>Arthropoda</taxon>
        <taxon>Hexapoda</taxon>
        <taxon>Insecta</taxon>
        <taxon>Pterygota</taxon>
        <taxon>Neoptera</taxon>
        <taxon>Endopterygota</taxon>
        <taxon>Diptera</taxon>
        <taxon>Brachycera</taxon>
        <taxon>Muscomorpha</taxon>
        <taxon>Ephydroidea</taxon>
        <taxon>Drosophilidae</taxon>
        <taxon>Drosophila</taxon>
        <taxon>Sophophora</taxon>
    </lineage>
</organism>
<dbReference type="EMBL" id="CH902618">
    <property type="protein sequence ID" value="EDV40446.1"/>
    <property type="molecule type" value="Genomic_DNA"/>
</dbReference>
<dbReference type="eggNOG" id="ENOG502QSV1">
    <property type="taxonomic scope" value="Eukaryota"/>
</dbReference>
<evidence type="ECO:0008006" key="4">
    <source>
        <dbReference type="Google" id="ProtNLM"/>
    </source>
</evidence>
<dbReference type="GO" id="GO:1905515">
    <property type="term" value="P:non-motile cilium assembly"/>
    <property type="evidence" value="ECO:0007669"/>
    <property type="project" value="TreeGrafter"/>
</dbReference>
<dbReference type="KEGG" id="dan:6506560"/>
<dbReference type="SMR" id="B3M4F2"/>
<dbReference type="PhylomeDB" id="B3M4F2"/>
<accession>B3M4F2</accession>
<dbReference type="PANTHER" id="PTHR31935:SF1">
    <property type="entry name" value="COILED-COIL DOMAIN-CONTAINING PROTEIN 13"/>
    <property type="match status" value="1"/>
</dbReference>
<dbReference type="InterPro" id="IPR038929">
    <property type="entry name" value="CCDC13"/>
</dbReference>
<keyword evidence="3" id="KW-1185">Reference proteome</keyword>
<feature type="coiled-coil region" evidence="1">
    <location>
        <begin position="52"/>
        <end position="195"/>
    </location>
</feature>
<name>B3M4F2_DROAN</name>
<feature type="coiled-coil region" evidence="1">
    <location>
        <begin position="583"/>
        <end position="610"/>
    </location>
</feature>
<dbReference type="PANTHER" id="PTHR31935">
    <property type="entry name" value="COILED-COIL DOMAIN-CONTAINING PROTEIN 13"/>
    <property type="match status" value="1"/>
</dbReference>
<dbReference type="AlphaFoldDB" id="B3M4F2"/>
<dbReference type="GO" id="GO:0007288">
    <property type="term" value="P:sperm axoneme assembly"/>
    <property type="evidence" value="ECO:0007669"/>
    <property type="project" value="EnsemblMetazoa"/>
</dbReference>
<protein>
    <recommendedName>
        <fullName evidence="4">Coiled-coil domain-containing protein 13</fullName>
    </recommendedName>
</protein>
<dbReference type="OrthoDB" id="10070368at2759"/>
<dbReference type="FunCoup" id="B3M4F2">
    <property type="interactions" value="13"/>
</dbReference>
<dbReference type="GO" id="GO:0097540">
    <property type="term" value="C:axonemal central pair"/>
    <property type="evidence" value="ECO:0007669"/>
    <property type="project" value="EnsemblMetazoa"/>
</dbReference>
<reference evidence="2 3" key="1">
    <citation type="journal article" date="2007" name="Nature">
        <title>Evolution of genes and genomes on the Drosophila phylogeny.</title>
        <authorList>
            <consortium name="Drosophila 12 Genomes Consortium"/>
            <person name="Clark A.G."/>
            <person name="Eisen M.B."/>
            <person name="Smith D.R."/>
            <person name="Bergman C.M."/>
            <person name="Oliver B."/>
            <person name="Markow T.A."/>
            <person name="Kaufman T.C."/>
            <person name="Kellis M."/>
            <person name="Gelbart W."/>
            <person name="Iyer V.N."/>
            <person name="Pollard D.A."/>
            <person name="Sackton T.B."/>
            <person name="Larracuente A.M."/>
            <person name="Singh N.D."/>
            <person name="Abad J.P."/>
            <person name="Abt D.N."/>
            <person name="Adryan B."/>
            <person name="Aguade M."/>
            <person name="Akashi H."/>
            <person name="Anderson W.W."/>
            <person name="Aquadro C.F."/>
            <person name="Ardell D.H."/>
            <person name="Arguello R."/>
            <person name="Artieri C.G."/>
            <person name="Barbash D.A."/>
            <person name="Barker D."/>
            <person name="Barsanti P."/>
            <person name="Batterham P."/>
            <person name="Batzoglou S."/>
            <person name="Begun D."/>
            <person name="Bhutkar A."/>
            <person name="Blanco E."/>
            <person name="Bosak S.A."/>
            <person name="Bradley R.K."/>
            <person name="Brand A.D."/>
            <person name="Brent M.R."/>
            <person name="Brooks A.N."/>
            <person name="Brown R.H."/>
            <person name="Butlin R.K."/>
            <person name="Caggese C."/>
            <person name="Calvi B.R."/>
            <person name="Bernardo de Carvalho A."/>
            <person name="Caspi A."/>
            <person name="Castrezana S."/>
            <person name="Celniker S.E."/>
            <person name="Chang J.L."/>
            <person name="Chapple C."/>
            <person name="Chatterji S."/>
            <person name="Chinwalla A."/>
            <person name="Civetta A."/>
            <person name="Clifton S.W."/>
            <person name="Comeron J.M."/>
            <person name="Costello J.C."/>
            <person name="Coyne J.A."/>
            <person name="Daub J."/>
            <person name="David R.G."/>
            <person name="Delcher A.L."/>
            <person name="Delehaunty K."/>
            <person name="Do C.B."/>
            <person name="Ebling H."/>
            <person name="Edwards K."/>
            <person name="Eickbush T."/>
            <person name="Evans J.D."/>
            <person name="Filipski A."/>
            <person name="Findeiss S."/>
            <person name="Freyhult E."/>
            <person name="Fulton L."/>
            <person name="Fulton R."/>
            <person name="Garcia A.C."/>
            <person name="Gardiner A."/>
            <person name="Garfield D.A."/>
            <person name="Garvin B.E."/>
            <person name="Gibson G."/>
            <person name="Gilbert D."/>
            <person name="Gnerre S."/>
            <person name="Godfrey J."/>
            <person name="Good R."/>
            <person name="Gotea V."/>
            <person name="Gravely B."/>
            <person name="Greenberg A.J."/>
            <person name="Griffiths-Jones S."/>
            <person name="Gross S."/>
            <person name="Guigo R."/>
            <person name="Gustafson E.A."/>
            <person name="Haerty W."/>
            <person name="Hahn M.W."/>
            <person name="Halligan D.L."/>
            <person name="Halpern A.L."/>
            <person name="Halter G.M."/>
            <person name="Han M.V."/>
            <person name="Heger A."/>
            <person name="Hillier L."/>
            <person name="Hinrichs A.S."/>
            <person name="Holmes I."/>
            <person name="Hoskins R.A."/>
            <person name="Hubisz M.J."/>
            <person name="Hultmark D."/>
            <person name="Huntley M.A."/>
            <person name="Jaffe D.B."/>
            <person name="Jagadeeshan S."/>
            <person name="Jeck W.R."/>
            <person name="Johnson J."/>
            <person name="Jones C.D."/>
            <person name="Jordan W.C."/>
            <person name="Karpen G.H."/>
            <person name="Kataoka E."/>
            <person name="Keightley P.D."/>
            <person name="Kheradpour P."/>
            <person name="Kirkness E.F."/>
            <person name="Koerich L.B."/>
            <person name="Kristiansen K."/>
            <person name="Kudrna D."/>
            <person name="Kulathinal R.J."/>
            <person name="Kumar S."/>
            <person name="Kwok R."/>
            <person name="Lander E."/>
            <person name="Langley C.H."/>
            <person name="Lapoint R."/>
            <person name="Lazzaro B.P."/>
            <person name="Lee S.J."/>
            <person name="Levesque L."/>
            <person name="Li R."/>
            <person name="Lin C.F."/>
            <person name="Lin M.F."/>
            <person name="Lindblad-Toh K."/>
            <person name="Llopart A."/>
            <person name="Long M."/>
            <person name="Low L."/>
            <person name="Lozovsky E."/>
            <person name="Lu J."/>
            <person name="Luo M."/>
            <person name="Machado C.A."/>
            <person name="Makalowski W."/>
            <person name="Marzo M."/>
            <person name="Matsuda M."/>
            <person name="Matzkin L."/>
            <person name="McAllister B."/>
            <person name="McBride C.S."/>
            <person name="McKernan B."/>
            <person name="McKernan K."/>
            <person name="Mendez-Lago M."/>
            <person name="Minx P."/>
            <person name="Mollenhauer M.U."/>
            <person name="Montooth K."/>
            <person name="Mount S.M."/>
            <person name="Mu X."/>
            <person name="Myers E."/>
            <person name="Negre B."/>
            <person name="Newfeld S."/>
            <person name="Nielsen R."/>
            <person name="Noor M.A."/>
            <person name="O'Grady P."/>
            <person name="Pachter L."/>
            <person name="Papaceit M."/>
            <person name="Parisi M.J."/>
            <person name="Parisi M."/>
            <person name="Parts L."/>
            <person name="Pedersen J.S."/>
            <person name="Pesole G."/>
            <person name="Phillippy A.M."/>
            <person name="Ponting C.P."/>
            <person name="Pop M."/>
            <person name="Porcelli D."/>
            <person name="Powell J.R."/>
            <person name="Prohaska S."/>
            <person name="Pruitt K."/>
            <person name="Puig M."/>
            <person name="Quesneville H."/>
            <person name="Ram K.R."/>
            <person name="Rand D."/>
            <person name="Rasmussen M.D."/>
            <person name="Reed L.K."/>
            <person name="Reenan R."/>
            <person name="Reily A."/>
            <person name="Remington K.A."/>
            <person name="Rieger T.T."/>
            <person name="Ritchie M.G."/>
            <person name="Robin C."/>
            <person name="Rogers Y.H."/>
            <person name="Rohde C."/>
            <person name="Rozas J."/>
            <person name="Rubenfield M.J."/>
            <person name="Ruiz A."/>
            <person name="Russo S."/>
            <person name="Salzberg S.L."/>
            <person name="Sanchez-Gracia A."/>
            <person name="Saranga D.J."/>
            <person name="Sato H."/>
            <person name="Schaeffer S.W."/>
            <person name="Schatz M.C."/>
            <person name="Schlenke T."/>
            <person name="Schwartz R."/>
            <person name="Segarra C."/>
            <person name="Singh R.S."/>
            <person name="Sirot L."/>
            <person name="Sirota M."/>
            <person name="Sisneros N.B."/>
            <person name="Smith C.D."/>
            <person name="Smith T.F."/>
            <person name="Spieth J."/>
            <person name="Stage D.E."/>
            <person name="Stark A."/>
            <person name="Stephan W."/>
            <person name="Strausberg R.L."/>
            <person name="Strempel S."/>
            <person name="Sturgill D."/>
            <person name="Sutton G."/>
            <person name="Sutton G.G."/>
            <person name="Tao W."/>
            <person name="Teichmann S."/>
            <person name="Tobari Y.N."/>
            <person name="Tomimura Y."/>
            <person name="Tsolas J.M."/>
            <person name="Valente V.L."/>
            <person name="Venter E."/>
            <person name="Venter J.C."/>
            <person name="Vicario S."/>
            <person name="Vieira F.G."/>
            <person name="Vilella A.J."/>
            <person name="Villasante A."/>
            <person name="Walenz B."/>
            <person name="Wang J."/>
            <person name="Wasserman M."/>
            <person name="Watts T."/>
            <person name="Wilson D."/>
            <person name="Wilson R.K."/>
            <person name="Wing R.A."/>
            <person name="Wolfner M.F."/>
            <person name="Wong A."/>
            <person name="Wong G.K."/>
            <person name="Wu C.I."/>
            <person name="Wu G."/>
            <person name="Yamamoto D."/>
            <person name="Yang H.P."/>
            <person name="Yang S.P."/>
            <person name="Yorke J.A."/>
            <person name="Yoshida K."/>
            <person name="Zdobnov E."/>
            <person name="Zhang P."/>
            <person name="Zhang Y."/>
            <person name="Zimin A.V."/>
            <person name="Baldwin J."/>
            <person name="Abdouelleil A."/>
            <person name="Abdulkadir J."/>
            <person name="Abebe A."/>
            <person name="Abera B."/>
            <person name="Abreu J."/>
            <person name="Acer S.C."/>
            <person name="Aftuck L."/>
            <person name="Alexander A."/>
            <person name="An P."/>
            <person name="Anderson E."/>
            <person name="Anderson S."/>
            <person name="Arachi H."/>
            <person name="Azer M."/>
            <person name="Bachantsang P."/>
            <person name="Barry A."/>
            <person name="Bayul T."/>
            <person name="Berlin A."/>
            <person name="Bessette D."/>
            <person name="Bloom T."/>
            <person name="Blye J."/>
            <person name="Boguslavskiy L."/>
            <person name="Bonnet C."/>
            <person name="Boukhgalter B."/>
            <person name="Bourzgui I."/>
            <person name="Brown A."/>
            <person name="Cahill P."/>
            <person name="Channer S."/>
            <person name="Cheshatsang Y."/>
            <person name="Chuda L."/>
            <person name="Citroen M."/>
            <person name="Collymore A."/>
            <person name="Cooke P."/>
            <person name="Costello M."/>
            <person name="D'Aco K."/>
            <person name="Daza R."/>
            <person name="De Haan G."/>
            <person name="DeGray S."/>
            <person name="DeMaso C."/>
            <person name="Dhargay N."/>
            <person name="Dooley K."/>
            <person name="Dooley E."/>
            <person name="Doricent M."/>
            <person name="Dorje P."/>
            <person name="Dorjee K."/>
            <person name="Dupes A."/>
            <person name="Elong R."/>
            <person name="Falk J."/>
            <person name="Farina A."/>
            <person name="Faro S."/>
            <person name="Ferguson D."/>
            <person name="Fisher S."/>
            <person name="Foley C.D."/>
            <person name="Franke A."/>
            <person name="Friedrich D."/>
            <person name="Gadbois L."/>
            <person name="Gearin G."/>
            <person name="Gearin C.R."/>
            <person name="Giannoukos G."/>
            <person name="Goode T."/>
            <person name="Graham J."/>
            <person name="Grandbois E."/>
            <person name="Grewal S."/>
            <person name="Gyaltsen K."/>
            <person name="Hafez N."/>
            <person name="Hagos B."/>
            <person name="Hall J."/>
            <person name="Henson C."/>
            <person name="Hollinger A."/>
            <person name="Honan T."/>
            <person name="Huard M.D."/>
            <person name="Hughes L."/>
            <person name="Hurhula B."/>
            <person name="Husby M.E."/>
            <person name="Kamat A."/>
            <person name="Kanga B."/>
            <person name="Kashin S."/>
            <person name="Khazanovich D."/>
            <person name="Kisner P."/>
            <person name="Lance K."/>
            <person name="Lara M."/>
            <person name="Lee W."/>
            <person name="Lennon N."/>
            <person name="Letendre F."/>
            <person name="LeVine R."/>
            <person name="Lipovsky A."/>
            <person name="Liu X."/>
            <person name="Liu J."/>
            <person name="Liu S."/>
            <person name="Lokyitsang T."/>
            <person name="Lokyitsang Y."/>
            <person name="Lubonja R."/>
            <person name="Lui A."/>
            <person name="MacDonald P."/>
            <person name="Magnisalis V."/>
            <person name="Maru K."/>
            <person name="Matthews C."/>
            <person name="McCusker W."/>
            <person name="McDonough S."/>
            <person name="Mehta T."/>
            <person name="Meldrim J."/>
            <person name="Meneus L."/>
            <person name="Mihai O."/>
            <person name="Mihalev A."/>
            <person name="Mihova T."/>
            <person name="Mittelman R."/>
            <person name="Mlenga V."/>
            <person name="Montmayeur A."/>
            <person name="Mulrain L."/>
            <person name="Navidi A."/>
            <person name="Naylor J."/>
            <person name="Negash T."/>
            <person name="Nguyen T."/>
            <person name="Nguyen N."/>
            <person name="Nicol R."/>
            <person name="Norbu C."/>
            <person name="Norbu N."/>
            <person name="Novod N."/>
            <person name="O'Neill B."/>
            <person name="Osman S."/>
            <person name="Markiewicz E."/>
            <person name="Oyono O.L."/>
            <person name="Patti C."/>
            <person name="Phunkhang P."/>
            <person name="Pierre F."/>
            <person name="Priest M."/>
            <person name="Raghuraman S."/>
            <person name="Rege F."/>
            <person name="Reyes R."/>
            <person name="Rise C."/>
            <person name="Rogov P."/>
            <person name="Ross K."/>
            <person name="Ryan E."/>
            <person name="Settipalli S."/>
            <person name="Shea T."/>
            <person name="Sherpa N."/>
            <person name="Shi L."/>
            <person name="Shih D."/>
            <person name="Sparrow T."/>
            <person name="Spaulding J."/>
            <person name="Stalker J."/>
            <person name="Stange-Thomann N."/>
            <person name="Stavropoulos S."/>
            <person name="Stone C."/>
            <person name="Strader C."/>
            <person name="Tesfaye S."/>
            <person name="Thomson T."/>
            <person name="Thoulutsang Y."/>
            <person name="Thoulutsang D."/>
            <person name="Topham K."/>
            <person name="Topping I."/>
            <person name="Tsamla T."/>
            <person name="Vassiliev H."/>
            <person name="Vo A."/>
            <person name="Wangchuk T."/>
            <person name="Wangdi T."/>
            <person name="Weiand M."/>
            <person name="Wilkinson J."/>
            <person name="Wilson A."/>
            <person name="Yadav S."/>
            <person name="Young G."/>
            <person name="Yu Q."/>
            <person name="Zembek L."/>
            <person name="Zhong D."/>
            <person name="Zimmer A."/>
            <person name="Zwirko Z."/>
            <person name="Jaffe D.B."/>
            <person name="Alvarez P."/>
            <person name="Brockman W."/>
            <person name="Butler J."/>
            <person name="Chin C."/>
            <person name="Gnerre S."/>
            <person name="Grabherr M."/>
            <person name="Kleber M."/>
            <person name="Mauceli E."/>
            <person name="MacCallum I."/>
        </authorList>
    </citation>
    <scope>NUCLEOTIDE SEQUENCE [LARGE SCALE GENOMIC DNA]</scope>
    <source>
        <strain evidence="3">Tucson 14024-0371.13</strain>
    </source>
</reference>
<dbReference type="GeneID" id="6506560"/>
<feature type="coiled-coil region" evidence="1">
    <location>
        <begin position="311"/>
        <end position="454"/>
    </location>
</feature>
<dbReference type="HOGENOM" id="CLU_405598_0_0_1"/>
<gene>
    <name evidence="2" type="primary">Dana\GF23924</name>
    <name evidence="2" type="synonym">dana_GLEANR_8686</name>
    <name evidence="2" type="ORF">GF23924</name>
</gene>
<keyword evidence="1" id="KW-0175">Coiled coil</keyword>
<feature type="coiled-coil region" evidence="1">
    <location>
        <begin position="492"/>
        <end position="540"/>
    </location>
</feature>
<dbReference type="STRING" id="7217.B3M4F2"/>
<dbReference type="Proteomes" id="UP000007801">
    <property type="component" value="Unassembled WGS sequence"/>
</dbReference>